<name>S7Q0N5_GLOTA</name>
<evidence type="ECO:0000313" key="3">
    <source>
        <dbReference type="Proteomes" id="UP000030669"/>
    </source>
</evidence>
<proteinExistence type="predicted"/>
<evidence type="ECO:0000313" key="2">
    <source>
        <dbReference type="EMBL" id="EPQ53047.1"/>
    </source>
</evidence>
<dbReference type="Proteomes" id="UP000030669">
    <property type="component" value="Unassembled WGS sequence"/>
</dbReference>
<dbReference type="EMBL" id="KB469306">
    <property type="protein sequence ID" value="EPQ53047.1"/>
    <property type="molecule type" value="Genomic_DNA"/>
</dbReference>
<dbReference type="HOGENOM" id="CLU_2427217_0_0_1"/>
<dbReference type="KEGG" id="gtr:GLOTRDRAFT_131332"/>
<feature type="region of interest" description="Disordered" evidence="1">
    <location>
        <begin position="69"/>
        <end position="91"/>
    </location>
</feature>
<evidence type="ECO:0000256" key="1">
    <source>
        <dbReference type="SAM" id="MobiDB-lite"/>
    </source>
</evidence>
<keyword evidence="3" id="KW-1185">Reference proteome</keyword>
<sequence>MLVEGDFLSPSFLPACTKHNDVNTPFFLHTSLILFATIASIRTPRTPRRVGQLRAVAVAAGGGGVFTQADAGGHGGTSGQAPQVAKLVGGR</sequence>
<accession>S7Q0N5</accession>
<protein>
    <submittedName>
        <fullName evidence="2">Uncharacterized protein</fullName>
    </submittedName>
</protein>
<dbReference type="RefSeq" id="XP_007868354.1">
    <property type="nucleotide sequence ID" value="XM_007870163.1"/>
</dbReference>
<gene>
    <name evidence="2" type="ORF">GLOTRDRAFT_131332</name>
</gene>
<dbReference type="AlphaFoldDB" id="S7Q0N5"/>
<reference evidence="2 3" key="1">
    <citation type="journal article" date="2012" name="Science">
        <title>The Paleozoic origin of enzymatic lignin decomposition reconstructed from 31 fungal genomes.</title>
        <authorList>
            <person name="Floudas D."/>
            <person name="Binder M."/>
            <person name="Riley R."/>
            <person name="Barry K."/>
            <person name="Blanchette R.A."/>
            <person name="Henrissat B."/>
            <person name="Martinez A.T."/>
            <person name="Otillar R."/>
            <person name="Spatafora J.W."/>
            <person name="Yadav J.S."/>
            <person name="Aerts A."/>
            <person name="Benoit I."/>
            <person name="Boyd A."/>
            <person name="Carlson A."/>
            <person name="Copeland A."/>
            <person name="Coutinho P.M."/>
            <person name="de Vries R.P."/>
            <person name="Ferreira P."/>
            <person name="Findley K."/>
            <person name="Foster B."/>
            <person name="Gaskell J."/>
            <person name="Glotzer D."/>
            <person name="Gorecki P."/>
            <person name="Heitman J."/>
            <person name="Hesse C."/>
            <person name="Hori C."/>
            <person name="Igarashi K."/>
            <person name="Jurgens J.A."/>
            <person name="Kallen N."/>
            <person name="Kersten P."/>
            <person name="Kohler A."/>
            <person name="Kuees U."/>
            <person name="Kumar T.K.A."/>
            <person name="Kuo A."/>
            <person name="LaButti K."/>
            <person name="Larrondo L.F."/>
            <person name="Lindquist E."/>
            <person name="Ling A."/>
            <person name="Lombard V."/>
            <person name="Lucas S."/>
            <person name="Lundell T."/>
            <person name="Martin R."/>
            <person name="McLaughlin D.J."/>
            <person name="Morgenstern I."/>
            <person name="Morin E."/>
            <person name="Murat C."/>
            <person name="Nagy L.G."/>
            <person name="Nolan M."/>
            <person name="Ohm R.A."/>
            <person name="Patyshakuliyeva A."/>
            <person name="Rokas A."/>
            <person name="Ruiz-Duenas F.J."/>
            <person name="Sabat G."/>
            <person name="Salamov A."/>
            <person name="Samejima M."/>
            <person name="Schmutz J."/>
            <person name="Slot J.C."/>
            <person name="St John F."/>
            <person name="Stenlid J."/>
            <person name="Sun H."/>
            <person name="Sun S."/>
            <person name="Syed K."/>
            <person name="Tsang A."/>
            <person name="Wiebenga A."/>
            <person name="Young D."/>
            <person name="Pisabarro A."/>
            <person name="Eastwood D.C."/>
            <person name="Martin F."/>
            <person name="Cullen D."/>
            <person name="Grigoriev I.V."/>
            <person name="Hibbett D.S."/>
        </authorList>
    </citation>
    <scope>NUCLEOTIDE SEQUENCE [LARGE SCALE GENOMIC DNA]</scope>
    <source>
        <strain evidence="2 3">ATCC 11539</strain>
    </source>
</reference>
<organism evidence="2 3">
    <name type="scientific">Gloeophyllum trabeum (strain ATCC 11539 / FP-39264 / Madison 617)</name>
    <name type="common">Brown rot fungus</name>
    <dbReference type="NCBI Taxonomy" id="670483"/>
    <lineage>
        <taxon>Eukaryota</taxon>
        <taxon>Fungi</taxon>
        <taxon>Dikarya</taxon>
        <taxon>Basidiomycota</taxon>
        <taxon>Agaricomycotina</taxon>
        <taxon>Agaricomycetes</taxon>
        <taxon>Gloeophyllales</taxon>
        <taxon>Gloeophyllaceae</taxon>
        <taxon>Gloeophyllum</taxon>
    </lineage>
</organism>
<dbReference type="GeneID" id="19302285"/>